<evidence type="ECO:0000313" key="1">
    <source>
        <dbReference type="EMBL" id="NRS93744.1"/>
    </source>
</evidence>
<reference evidence="1" key="1">
    <citation type="submission" date="2020-05" db="EMBL/GenBank/DDBJ databases">
        <title>Genomic Encyclopedia of Type Strains, Phase IV (KMG-V): Genome sequencing to study the core and pangenomes of soil and plant-associated prokaryotes.</title>
        <authorList>
            <person name="Whitman W."/>
        </authorList>
    </citation>
    <scope>NUCLEOTIDE SEQUENCE</scope>
    <source>
        <strain evidence="1">16F</strain>
    </source>
</reference>
<evidence type="ECO:0000313" key="2">
    <source>
        <dbReference type="Proteomes" id="UP000610746"/>
    </source>
</evidence>
<keyword evidence="2" id="KW-1185">Reference proteome</keyword>
<dbReference type="EMBL" id="JABSNO010000027">
    <property type="protein sequence ID" value="NRS93744.1"/>
    <property type="molecule type" value="Genomic_DNA"/>
</dbReference>
<proteinExistence type="predicted"/>
<comment type="caution">
    <text evidence="1">The sequence shown here is derived from an EMBL/GenBank/DDBJ whole genome shotgun (WGS) entry which is preliminary data.</text>
</comment>
<dbReference type="Proteomes" id="UP000610746">
    <property type="component" value="Unassembled WGS sequence"/>
</dbReference>
<name>A0A8J8G9D1_9FLAO</name>
<sequence>MDRKIDIDTLNTAKNGNYTAYYLEFLDYELKQKLKKNTHLKINEVYAYYRNNGTVSFSVFSDEGNECVATQDIGGEYLSIPNDGKIKIIKPIKATFFRFFEVDNEILKVKKWYNSPSKEWYEDQNGVIENDIIHYTTYYFSKKYKYEKKLLATTNKMNEKIVYQPNLKAVKYKNDNNTYFIITGEFNVKK</sequence>
<gene>
    <name evidence="1" type="ORF">HNQ03_002835</name>
</gene>
<organism evidence="1 2">
    <name type="scientific">Frigoriflavimonas asaccharolytica</name>
    <dbReference type="NCBI Taxonomy" id="2735899"/>
    <lineage>
        <taxon>Bacteria</taxon>
        <taxon>Pseudomonadati</taxon>
        <taxon>Bacteroidota</taxon>
        <taxon>Flavobacteriia</taxon>
        <taxon>Flavobacteriales</taxon>
        <taxon>Weeksellaceae</taxon>
        <taxon>Frigoriflavimonas</taxon>
    </lineage>
</organism>
<dbReference type="RefSeq" id="WP_173780290.1">
    <property type="nucleotide sequence ID" value="NZ_JABSNO010000027.1"/>
</dbReference>
<protein>
    <submittedName>
        <fullName evidence="1">Uncharacterized protein</fullName>
    </submittedName>
</protein>
<dbReference type="AlphaFoldDB" id="A0A8J8G9D1"/>
<accession>A0A8J8G9D1</accession>